<feature type="transmembrane region" description="Helical" evidence="2">
    <location>
        <begin position="442"/>
        <end position="473"/>
    </location>
</feature>
<feature type="transmembrane region" description="Helical" evidence="2">
    <location>
        <begin position="141"/>
        <end position="171"/>
    </location>
</feature>
<dbReference type="AlphaFoldDB" id="A0A0K8NYL1"/>
<dbReference type="PANTHER" id="PTHR34219:SF1">
    <property type="entry name" value="PEPSY DOMAIN-CONTAINING PROTEIN"/>
    <property type="match status" value="1"/>
</dbReference>
<evidence type="ECO:0000256" key="2">
    <source>
        <dbReference type="SAM" id="Phobius"/>
    </source>
</evidence>
<dbReference type="InterPro" id="IPR005625">
    <property type="entry name" value="PepSY-ass_TM"/>
</dbReference>
<reference evidence="4" key="1">
    <citation type="submission" date="2015-07" db="EMBL/GenBank/DDBJ databases">
        <title>Discovery of a poly(ethylene terephthalate assimilation.</title>
        <authorList>
            <person name="Yoshida S."/>
            <person name="Hiraga K."/>
            <person name="Takehana T."/>
            <person name="Taniguchi I."/>
            <person name="Yamaji H."/>
            <person name="Maeda Y."/>
            <person name="Toyohara K."/>
            <person name="Miyamoto K."/>
            <person name="Kimura Y."/>
            <person name="Oda K."/>
        </authorList>
    </citation>
    <scope>NUCLEOTIDE SEQUENCE [LARGE SCALE GENOMIC DNA]</scope>
    <source>
        <strain evidence="4">NBRC 110686 / TISTR 2288 / 201-F6</strain>
    </source>
</reference>
<accession>A0A0K8NYL1</accession>
<protein>
    <submittedName>
        <fullName evidence="3">Uncharacterized iron-regulated membrane protein</fullName>
    </submittedName>
</protein>
<evidence type="ECO:0000313" key="3">
    <source>
        <dbReference type="EMBL" id="GAP35010.1"/>
    </source>
</evidence>
<organism evidence="3 4">
    <name type="scientific">Piscinibacter sakaiensis</name>
    <name type="common">Ideonella sakaiensis</name>
    <dbReference type="NCBI Taxonomy" id="1547922"/>
    <lineage>
        <taxon>Bacteria</taxon>
        <taxon>Pseudomonadati</taxon>
        <taxon>Pseudomonadota</taxon>
        <taxon>Betaproteobacteria</taxon>
        <taxon>Burkholderiales</taxon>
        <taxon>Sphaerotilaceae</taxon>
        <taxon>Piscinibacter</taxon>
    </lineage>
</organism>
<feature type="region of interest" description="Disordered" evidence="1">
    <location>
        <begin position="275"/>
        <end position="312"/>
    </location>
</feature>
<keyword evidence="2" id="KW-0472">Membrane</keyword>
<comment type="caution">
    <text evidence="3">The sequence shown here is derived from an EMBL/GenBank/DDBJ whole genome shotgun (WGS) entry which is preliminary data.</text>
</comment>
<dbReference type="Pfam" id="PF03929">
    <property type="entry name" value="PepSY_TM"/>
    <property type="match status" value="1"/>
</dbReference>
<dbReference type="PANTHER" id="PTHR34219">
    <property type="entry name" value="IRON-REGULATED INNER MEMBRANE PROTEIN-RELATED"/>
    <property type="match status" value="1"/>
</dbReference>
<name>A0A0K8NYL1_PISS1</name>
<gene>
    <name evidence="3" type="ORF">ISF6_0575</name>
</gene>
<reference evidence="3 4" key="2">
    <citation type="journal article" date="2016" name="Science">
        <title>A bacterium that degrades and assimilates poly(ethylene terephthalate).</title>
        <authorList>
            <person name="Yoshida S."/>
            <person name="Hiraga K."/>
            <person name="Takehana T."/>
            <person name="Taniguchi I."/>
            <person name="Yamaji H."/>
            <person name="Maeda Y."/>
            <person name="Toyohara K."/>
            <person name="Miyamoto K."/>
            <person name="Kimura Y."/>
            <person name="Oda K."/>
        </authorList>
    </citation>
    <scope>NUCLEOTIDE SEQUENCE [LARGE SCALE GENOMIC DNA]</scope>
    <source>
        <strain evidence="4">NBRC 110686 / TISTR 2288 / 201-F6</strain>
    </source>
</reference>
<dbReference type="OrthoDB" id="9791166at2"/>
<keyword evidence="2" id="KW-1133">Transmembrane helix</keyword>
<feature type="transmembrane region" description="Helical" evidence="2">
    <location>
        <begin position="21"/>
        <end position="45"/>
    </location>
</feature>
<feature type="transmembrane region" description="Helical" evidence="2">
    <location>
        <begin position="195"/>
        <end position="217"/>
    </location>
</feature>
<sequence>MAAPAPVAPGDSALFRRVWRWHFYAGLVCLPFLVLLAVTGGLYLFKEPIEALLYAPLREVAPPRAGVLDAQTLVALALAAEPGDAVRYVAPAAPGRSAEVGVRTAGAGVVAVYLDPADGRVLGRLPDAQRLMELVKRLHSLAIAGAVANHLVEVVAGWAIVLVLSGVFLWWPRGRPGSVLRVQGRPAQRRWWRDLHALTGSVAAVAILFLAVTGLPWSAFWGERFGQLSAAWGLGVAPYVWGPPPPSSSAPPLAGLTAVPWALGQVPVPVSSAPAAGAGGAAAGGHAGHAGDAGSGVDAPAPATTSTAPRPAFGLNDALERIAAAGLPAGTPVRLPAGPRGAYSALHFPDDVRGIRVLHLDRHTGAVLADVGYADYGALGRATEWGISLHTGRQFGAANQAVMLAACVSIVMLAVSAAVMWWKRRPAGRLAAPPRRAGDRAAAGAIAVAVLLGGLYPLLGASMLLALAVDALVPARWRERLGL</sequence>
<dbReference type="EMBL" id="BBYR01000013">
    <property type="protein sequence ID" value="GAP35010.1"/>
    <property type="molecule type" value="Genomic_DNA"/>
</dbReference>
<proteinExistence type="predicted"/>
<keyword evidence="2" id="KW-0812">Transmembrane</keyword>
<feature type="compositionally biased region" description="Low complexity" evidence="1">
    <location>
        <begin position="295"/>
        <end position="312"/>
    </location>
</feature>
<feature type="transmembrane region" description="Helical" evidence="2">
    <location>
        <begin position="401"/>
        <end position="422"/>
    </location>
</feature>
<keyword evidence="4" id="KW-1185">Reference proteome</keyword>
<dbReference type="RefSeq" id="WP_054019098.1">
    <property type="nucleotide sequence ID" value="NZ_BBYR01000013.1"/>
</dbReference>
<evidence type="ECO:0000313" key="4">
    <source>
        <dbReference type="Proteomes" id="UP000037660"/>
    </source>
</evidence>
<dbReference type="Proteomes" id="UP000037660">
    <property type="component" value="Unassembled WGS sequence"/>
</dbReference>
<feature type="compositionally biased region" description="Gly residues" evidence="1">
    <location>
        <begin position="277"/>
        <end position="294"/>
    </location>
</feature>
<dbReference type="STRING" id="1547922.ISF6_0575"/>
<evidence type="ECO:0000256" key="1">
    <source>
        <dbReference type="SAM" id="MobiDB-lite"/>
    </source>
</evidence>